<evidence type="ECO:0000313" key="2">
    <source>
        <dbReference type="Proteomes" id="UP001464923"/>
    </source>
</evidence>
<evidence type="ECO:0000313" key="1">
    <source>
        <dbReference type="EMBL" id="MEQ3537230.1"/>
    </source>
</evidence>
<dbReference type="InterPro" id="IPR024520">
    <property type="entry name" value="DUF3558"/>
</dbReference>
<organism evidence="1 2">
    <name type="scientific">Pseudonocardia tropica</name>
    <dbReference type="NCBI Taxonomy" id="681289"/>
    <lineage>
        <taxon>Bacteria</taxon>
        <taxon>Bacillati</taxon>
        <taxon>Actinomycetota</taxon>
        <taxon>Actinomycetes</taxon>
        <taxon>Pseudonocardiales</taxon>
        <taxon>Pseudonocardiaceae</taxon>
        <taxon>Pseudonocardia</taxon>
    </lineage>
</organism>
<dbReference type="Pfam" id="PF12079">
    <property type="entry name" value="DUF3558"/>
    <property type="match status" value="1"/>
</dbReference>
<accession>A0ABV1JMS4</accession>
<name>A0ABV1JMS4_9PSEU</name>
<comment type="caution">
    <text evidence="1">The sequence shown here is derived from an EMBL/GenBank/DDBJ whole genome shotgun (WGS) entry which is preliminary data.</text>
</comment>
<keyword evidence="2" id="KW-1185">Reference proteome</keyword>
<gene>
    <name evidence="1" type="ORF">WHI96_00205</name>
</gene>
<dbReference type="PROSITE" id="PS51257">
    <property type="entry name" value="PROKAR_LIPOPROTEIN"/>
    <property type="match status" value="1"/>
</dbReference>
<dbReference type="EMBL" id="JBEDNP010000001">
    <property type="protein sequence ID" value="MEQ3537230.1"/>
    <property type="molecule type" value="Genomic_DNA"/>
</dbReference>
<dbReference type="RefSeq" id="WP_345654290.1">
    <property type="nucleotide sequence ID" value="NZ_BAABLY010000093.1"/>
</dbReference>
<protein>
    <submittedName>
        <fullName evidence="1">DUF3558 family protein</fullName>
    </submittedName>
</protein>
<dbReference type="Proteomes" id="UP001464923">
    <property type="component" value="Unassembled WGS sequence"/>
</dbReference>
<proteinExistence type="predicted"/>
<sequence>MVRLVVVLLFVCGVVVGCGAAGPEGPFPARPVEIDVANVDPCVAMTPDLRQRLGVEGDNPAIVPLADGPSRACSWGNFDVGDSYTVQSIRSPAEKVVTARGAVVTTVDGFGAVQIVENRGGSALCELYLDTADTASIRVQMESLGYGEQNMVSTDGACQKAEILARSYLAEARTH</sequence>
<reference evidence="1 2" key="1">
    <citation type="submission" date="2024-03" db="EMBL/GenBank/DDBJ databases">
        <title>Draft genome sequence of Pseudonocardia tropica JCM 19149.</title>
        <authorList>
            <person name="Butdee W."/>
            <person name="Duangmal K."/>
        </authorList>
    </citation>
    <scope>NUCLEOTIDE SEQUENCE [LARGE SCALE GENOMIC DNA]</scope>
    <source>
        <strain evidence="1 2">JCM 19149</strain>
    </source>
</reference>